<dbReference type="GO" id="GO:0005524">
    <property type="term" value="F:ATP binding"/>
    <property type="evidence" value="ECO:0007669"/>
    <property type="project" value="UniProtKB-KW"/>
</dbReference>
<dbReference type="EMBL" id="VLPK01000003">
    <property type="protein sequence ID" value="TSJ39134.1"/>
    <property type="molecule type" value="Genomic_DNA"/>
</dbReference>
<keyword evidence="1" id="KW-0067">ATP-binding</keyword>
<keyword evidence="1" id="KW-0547">Nucleotide-binding</keyword>
<gene>
    <name evidence="1" type="ORF">FO440_15325</name>
</gene>
<keyword evidence="2" id="KW-1185">Reference proteome</keyword>
<dbReference type="SUPFAM" id="SSF52540">
    <property type="entry name" value="P-loop containing nucleoside triphosphate hydrolases"/>
    <property type="match status" value="1"/>
</dbReference>
<reference evidence="1 2" key="1">
    <citation type="submission" date="2019-07" db="EMBL/GenBank/DDBJ databases">
        <authorList>
            <person name="Huq M.A."/>
        </authorList>
    </citation>
    <scope>NUCLEOTIDE SEQUENCE [LARGE SCALE GENOMIC DNA]</scope>
    <source>
        <strain evidence="1 2">MAH-19</strain>
    </source>
</reference>
<comment type="caution">
    <text evidence="1">The sequence shown here is derived from an EMBL/GenBank/DDBJ whole genome shotgun (WGS) entry which is preliminary data.</text>
</comment>
<sequence length="228" mass="26432">MFRLIELNFDDQSYLGHIPADQLVFVPLEEREPTDLPYTSVLIGANGTGKSTILSYLVKIFEDIKYFKDTGKRAPRAITFSYNITYQINTDVFKFTQKNNGLDLDAYKEGTRILKWYYEFSINDKPIEEIQDRIILPGNIVAVSYLPMDRFRQKSNAVEDFYLYLGLRHRSNAASTQFFLNNTLPLLFRYISESRSVSFLKNILVFMGMDQALAPCYFPPVDILNNHS</sequence>
<accession>A0A556MGR6</accession>
<evidence type="ECO:0000313" key="1">
    <source>
        <dbReference type="EMBL" id="TSJ39134.1"/>
    </source>
</evidence>
<dbReference type="Proteomes" id="UP000318733">
    <property type="component" value="Unassembled WGS sequence"/>
</dbReference>
<protein>
    <submittedName>
        <fullName evidence="1">ATP-binding protein</fullName>
    </submittedName>
</protein>
<evidence type="ECO:0000313" key="2">
    <source>
        <dbReference type="Proteomes" id="UP000318733"/>
    </source>
</evidence>
<dbReference type="RefSeq" id="WP_144249172.1">
    <property type="nucleotide sequence ID" value="NZ_VLPK01000003.1"/>
</dbReference>
<proteinExistence type="predicted"/>
<dbReference type="OrthoDB" id="9815944at2"/>
<dbReference type="InterPro" id="IPR027417">
    <property type="entry name" value="P-loop_NTPase"/>
</dbReference>
<dbReference type="AlphaFoldDB" id="A0A556MGR6"/>
<organism evidence="1 2">
    <name type="scientific">Mucilaginibacter corticis</name>
    <dbReference type="NCBI Taxonomy" id="2597670"/>
    <lineage>
        <taxon>Bacteria</taxon>
        <taxon>Pseudomonadati</taxon>
        <taxon>Bacteroidota</taxon>
        <taxon>Sphingobacteriia</taxon>
        <taxon>Sphingobacteriales</taxon>
        <taxon>Sphingobacteriaceae</taxon>
        <taxon>Mucilaginibacter</taxon>
    </lineage>
</organism>
<name>A0A556MGR6_9SPHI</name>